<dbReference type="SUPFAM" id="SSF56487">
    <property type="entry name" value="SRCR-like"/>
    <property type="match status" value="2"/>
</dbReference>
<dbReference type="InterPro" id="IPR001190">
    <property type="entry name" value="SRCR"/>
</dbReference>
<dbReference type="InterPro" id="IPR050912">
    <property type="entry name" value="LOX-like_protein"/>
</dbReference>
<gene>
    <name evidence="7" type="ORF">FSP39_000381</name>
</gene>
<dbReference type="PANTHER" id="PTHR45817">
    <property type="entry name" value="LYSYL OXIDASE-LIKE-RELATED"/>
    <property type="match status" value="1"/>
</dbReference>
<feature type="chain" id="PRO_5041723842" description="SRCR domain-containing protein" evidence="5">
    <location>
        <begin position="22"/>
        <end position="395"/>
    </location>
</feature>
<feature type="domain" description="SRCR" evidence="6">
    <location>
        <begin position="184"/>
        <end position="285"/>
    </location>
</feature>
<feature type="domain" description="SRCR" evidence="6">
    <location>
        <begin position="294"/>
        <end position="395"/>
    </location>
</feature>
<evidence type="ECO:0000256" key="5">
    <source>
        <dbReference type="SAM" id="SignalP"/>
    </source>
</evidence>
<evidence type="ECO:0000256" key="2">
    <source>
        <dbReference type="ARBA" id="ARBA00023157"/>
    </source>
</evidence>
<comment type="caution">
    <text evidence="7">The sequence shown here is derived from an EMBL/GenBank/DDBJ whole genome shotgun (WGS) entry which is preliminary data.</text>
</comment>
<dbReference type="Gene3D" id="3.10.250.10">
    <property type="entry name" value="SRCR-like domain"/>
    <property type="match status" value="2"/>
</dbReference>
<dbReference type="FunFam" id="3.10.250.10:FF:000011">
    <property type="entry name" value="Scavenger receptor class A member 5"/>
    <property type="match status" value="1"/>
</dbReference>
<keyword evidence="8" id="KW-1185">Reference proteome</keyword>
<dbReference type="GO" id="GO:0004720">
    <property type="term" value="F:protein-lysine 6-oxidase activity"/>
    <property type="evidence" value="ECO:0007669"/>
    <property type="project" value="TreeGrafter"/>
</dbReference>
<feature type="disulfide bond" evidence="4">
    <location>
        <begin position="255"/>
        <end position="265"/>
    </location>
</feature>
<dbReference type="EMBL" id="VSWD01000005">
    <property type="protein sequence ID" value="KAK3101030.1"/>
    <property type="molecule type" value="Genomic_DNA"/>
</dbReference>
<dbReference type="PANTHER" id="PTHR45817:SF8">
    <property type="entry name" value="LYSYL OXIDASE HOMOLOG 1"/>
    <property type="match status" value="1"/>
</dbReference>
<dbReference type="PROSITE" id="PS50287">
    <property type="entry name" value="SRCR_2"/>
    <property type="match status" value="2"/>
</dbReference>
<dbReference type="PROSITE" id="PS00420">
    <property type="entry name" value="SRCR_1"/>
    <property type="match status" value="1"/>
</dbReference>
<dbReference type="GO" id="GO:0016020">
    <property type="term" value="C:membrane"/>
    <property type="evidence" value="ECO:0007669"/>
    <property type="project" value="InterPro"/>
</dbReference>
<dbReference type="PRINTS" id="PR00258">
    <property type="entry name" value="SPERACTRCPTR"/>
</dbReference>
<evidence type="ECO:0000256" key="3">
    <source>
        <dbReference type="ARBA" id="ARBA00023180"/>
    </source>
</evidence>
<keyword evidence="3" id="KW-0325">Glycoprotein</keyword>
<protein>
    <recommendedName>
        <fullName evidence="6">SRCR domain-containing protein</fullName>
    </recommendedName>
</protein>
<dbReference type="Proteomes" id="UP001186944">
    <property type="component" value="Unassembled WGS sequence"/>
</dbReference>
<feature type="signal peptide" evidence="5">
    <location>
        <begin position="1"/>
        <end position="21"/>
    </location>
</feature>
<dbReference type="AlphaFoldDB" id="A0AA88YJW4"/>
<dbReference type="GO" id="GO:0030199">
    <property type="term" value="P:collagen fibril organization"/>
    <property type="evidence" value="ECO:0007669"/>
    <property type="project" value="TreeGrafter"/>
</dbReference>
<evidence type="ECO:0000313" key="7">
    <source>
        <dbReference type="EMBL" id="KAK3101030.1"/>
    </source>
</evidence>
<evidence type="ECO:0000313" key="8">
    <source>
        <dbReference type="Proteomes" id="UP001186944"/>
    </source>
</evidence>
<keyword evidence="1 5" id="KW-0732">Signal</keyword>
<feature type="disulfide bond" evidence="4">
    <location>
        <begin position="361"/>
        <end position="371"/>
    </location>
</feature>
<name>A0AA88YJW4_PINIB</name>
<evidence type="ECO:0000256" key="4">
    <source>
        <dbReference type="PROSITE-ProRule" id="PRU00196"/>
    </source>
</evidence>
<evidence type="ECO:0000256" key="1">
    <source>
        <dbReference type="ARBA" id="ARBA00022729"/>
    </source>
</evidence>
<accession>A0AA88YJW4</accession>
<keyword evidence="2 4" id="KW-1015">Disulfide bond</keyword>
<dbReference type="FunFam" id="3.10.250.10:FF:000005">
    <property type="entry name" value="Neurotrypsin isoform A"/>
    <property type="match status" value="1"/>
</dbReference>
<dbReference type="InterPro" id="IPR036772">
    <property type="entry name" value="SRCR-like_dom_sf"/>
</dbReference>
<reference evidence="7" key="1">
    <citation type="submission" date="2019-08" db="EMBL/GenBank/DDBJ databases">
        <title>The improved chromosome-level genome for the pearl oyster Pinctada fucata martensii using PacBio sequencing and Hi-C.</title>
        <authorList>
            <person name="Zheng Z."/>
        </authorList>
    </citation>
    <scope>NUCLEOTIDE SEQUENCE</scope>
    <source>
        <strain evidence="7">ZZ-2019</strain>
        <tissue evidence="7">Adductor muscle</tissue>
    </source>
</reference>
<dbReference type="GO" id="GO:0005615">
    <property type="term" value="C:extracellular space"/>
    <property type="evidence" value="ECO:0007669"/>
    <property type="project" value="TreeGrafter"/>
</dbReference>
<evidence type="ECO:0000259" key="6">
    <source>
        <dbReference type="PROSITE" id="PS50287"/>
    </source>
</evidence>
<proteinExistence type="predicted"/>
<comment type="caution">
    <text evidence="4">Lacks conserved residue(s) required for the propagation of feature annotation.</text>
</comment>
<organism evidence="7 8">
    <name type="scientific">Pinctada imbricata</name>
    <name type="common">Atlantic pearl-oyster</name>
    <name type="synonym">Pinctada martensii</name>
    <dbReference type="NCBI Taxonomy" id="66713"/>
    <lineage>
        <taxon>Eukaryota</taxon>
        <taxon>Metazoa</taxon>
        <taxon>Spiralia</taxon>
        <taxon>Lophotrochozoa</taxon>
        <taxon>Mollusca</taxon>
        <taxon>Bivalvia</taxon>
        <taxon>Autobranchia</taxon>
        <taxon>Pteriomorphia</taxon>
        <taxon>Pterioida</taxon>
        <taxon>Pterioidea</taxon>
        <taxon>Pteriidae</taxon>
        <taxon>Pinctada</taxon>
    </lineage>
</organism>
<dbReference type="Pfam" id="PF00530">
    <property type="entry name" value="SRCR"/>
    <property type="match status" value="2"/>
</dbReference>
<sequence>MVFRWIVLHCVFIELIFCVEGRKITGNSVIEVPMEIRAFVEEKLQKMKDEIVSSFSCERKHCVSANAEGKILRNIENLIFHIRMLQIDVKQLHFGKRILRANMKSMVQKQLDTVRLFLNKLSDDLYQLSSKVDAYDRMIMKNNDSTSSALTTEVTTTASTTTVTTTTVKPTTTLKPVKAFDGRVRLLGGQGRYEGRVEIYSKAAGQWGTVCDTNWDDNDATVICKMMGYTTGGRTENLSMFAKGTGMILFDNAQCTSKESLFRQCSPQKPSPVCSHNNDAAVVCTLDPEEVEDVRLANGDASSGRVEIRRGGTWGTICSDEWDNRDANVVCNMLGFLNGRAKIYGFYGPGSGQIWLSNVLCYGDEDTIAHCNHQGWGQINTAFCDHWSDAGVQCS</sequence>
<dbReference type="SMART" id="SM00202">
    <property type="entry name" value="SR"/>
    <property type="match status" value="2"/>
</dbReference>